<dbReference type="EMBL" id="AP023086">
    <property type="protein sequence ID" value="BCD99486.1"/>
    <property type="molecule type" value="Genomic_DNA"/>
</dbReference>
<gene>
    <name evidence="2" type="ORF">MARGE09_P3688</name>
</gene>
<sequence>MKFTKKTQVSEKAVESQARSAQKERRSFLDLVAKSGVASSTLRYSSLLGGVMTARYAQAQDSPKRVVYCYIHSGSPGDWRPSSASNMSSSSAPYAPVADICNFRGVDTEVAGHGGARQALGGNYSPGTTADGKLGPILGPSSYYTTMFLGSNAADGGAGAGNIIGEGLPIEDPQQALGKFFGALPEVGSDDTYKKSFEAQKRAVESIKKKLSSTELDRLDAHFSAIEKIEQRITDQSTAAAPDLNACKPNIPGGYDDSSNDGMVEHAKLQADIIVAAFKCDLTRVGVLQIGNHQGGGWTYRGYDGHSAAHSGGAGVWNAMMTEKFQVPAYFIDQLRKTRDSNGNALIDSTVFCQVSCFGNGLSHASTNAPFLVATGMSGFRNSFSSKSTGATTRDFHFEVAKGLGADVDFDGATGGDVDLLG</sequence>
<dbReference type="Pfam" id="PF07586">
    <property type="entry name" value="HXXSHH"/>
    <property type="match status" value="1"/>
</dbReference>
<dbReference type="KEGG" id="marq:MARGE09_P3688"/>
<proteinExistence type="predicted"/>
<dbReference type="RefSeq" id="WP_236984753.1">
    <property type="nucleotide sequence ID" value="NZ_AP023086.1"/>
</dbReference>
<accession>A0AAN1WKS7</accession>
<evidence type="ECO:0000313" key="3">
    <source>
        <dbReference type="Proteomes" id="UP001320119"/>
    </source>
</evidence>
<keyword evidence="3" id="KW-1185">Reference proteome</keyword>
<reference evidence="2 3" key="1">
    <citation type="journal article" date="2022" name="IScience">
        <title>An ultrasensitive nanofiber-based assay for enzymatic hydrolysis and deep-sea microbial degradation of cellulose.</title>
        <authorList>
            <person name="Tsudome M."/>
            <person name="Tachioka M."/>
            <person name="Miyazaki M."/>
            <person name="Uchimura K."/>
            <person name="Tsuda M."/>
            <person name="Takaki Y."/>
            <person name="Deguchi S."/>
        </authorList>
    </citation>
    <scope>NUCLEOTIDE SEQUENCE [LARGE SCALE GENOMIC DNA]</scope>
    <source>
        <strain evidence="2 3">GE09</strain>
    </source>
</reference>
<dbReference type="Proteomes" id="UP001320119">
    <property type="component" value="Chromosome"/>
</dbReference>
<evidence type="ECO:0008006" key="4">
    <source>
        <dbReference type="Google" id="ProtNLM"/>
    </source>
</evidence>
<evidence type="ECO:0000313" key="2">
    <source>
        <dbReference type="EMBL" id="BCD99486.1"/>
    </source>
</evidence>
<organism evidence="2 3">
    <name type="scientific">Marinagarivorans cellulosilyticus</name>
    <dbReference type="NCBI Taxonomy" id="2721545"/>
    <lineage>
        <taxon>Bacteria</taxon>
        <taxon>Pseudomonadati</taxon>
        <taxon>Pseudomonadota</taxon>
        <taxon>Gammaproteobacteria</taxon>
        <taxon>Cellvibrionales</taxon>
        <taxon>Cellvibrionaceae</taxon>
        <taxon>Marinagarivorans</taxon>
    </lineage>
</organism>
<name>A0AAN1WKS7_9GAMM</name>
<dbReference type="AlphaFoldDB" id="A0AAN1WKS7"/>
<protein>
    <recommendedName>
        <fullName evidence="4">DUF1552 domain-containing protein</fullName>
    </recommendedName>
</protein>
<dbReference type="InterPro" id="IPR011447">
    <property type="entry name" value="DUF1552"/>
</dbReference>
<feature type="region of interest" description="Disordered" evidence="1">
    <location>
        <begin position="1"/>
        <end position="25"/>
    </location>
</feature>
<evidence type="ECO:0000256" key="1">
    <source>
        <dbReference type="SAM" id="MobiDB-lite"/>
    </source>
</evidence>